<dbReference type="GO" id="GO:1990281">
    <property type="term" value="C:efflux pump complex"/>
    <property type="evidence" value="ECO:0007669"/>
    <property type="project" value="TreeGrafter"/>
</dbReference>
<dbReference type="RefSeq" id="WP_041973318.1">
    <property type="nucleotide sequence ID" value="NZ_CBXV010000001.1"/>
</dbReference>
<organism evidence="10 11">
    <name type="scientific">Pyrinomonas methylaliphatogenes</name>
    <dbReference type="NCBI Taxonomy" id="454194"/>
    <lineage>
        <taxon>Bacteria</taxon>
        <taxon>Pseudomonadati</taxon>
        <taxon>Acidobacteriota</taxon>
        <taxon>Blastocatellia</taxon>
        <taxon>Blastocatellales</taxon>
        <taxon>Pyrinomonadaceae</taxon>
        <taxon>Pyrinomonas</taxon>
    </lineage>
</organism>
<dbReference type="STRING" id="454194.PYK22_00232"/>
<dbReference type="NCBIfam" id="TIGR01730">
    <property type="entry name" value="RND_mfp"/>
    <property type="match status" value="1"/>
</dbReference>
<evidence type="ECO:0000256" key="3">
    <source>
        <dbReference type="ARBA" id="ARBA00022448"/>
    </source>
</evidence>
<proteinExistence type="inferred from homology"/>
<keyword evidence="6" id="KW-0812">Transmembrane</keyword>
<dbReference type="Pfam" id="PF25954">
    <property type="entry name" value="Beta-barrel_RND_2"/>
    <property type="match status" value="1"/>
</dbReference>
<gene>
    <name evidence="10" type="ORF">PYK22_00232</name>
</gene>
<evidence type="ECO:0000256" key="4">
    <source>
        <dbReference type="SAM" id="Coils"/>
    </source>
</evidence>
<dbReference type="InterPro" id="IPR058792">
    <property type="entry name" value="Beta-barrel_RND_2"/>
</dbReference>
<comment type="subcellular location">
    <subcellularLocation>
        <location evidence="1">Cell envelope</location>
    </subcellularLocation>
</comment>
<dbReference type="AlphaFoldDB" id="A0A0B6WVC9"/>
<name>A0A0B6WVC9_9BACT</name>
<feature type="transmembrane region" description="Helical" evidence="6">
    <location>
        <begin position="45"/>
        <end position="63"/>
    </location>
</feature>
<keyword evidence="3" id="KW-0813">Transport</keyword>
<dbReference type="SUPFAM" id="SSF111369">
    <property type="entry name" value="HlyD-like secretion proteins"/>
    <property type="match status" value="2"/>
</dbReference>
<dbReference type="Gene3D" id="2.40.420.20">
    <property type="match status" value="1"/>
</dbReference>
<keyword evidence="6" id="KW-1133">Transmembrane helix</keyword>
<accession>A0A0B6WVC9</accession>
<dbReference type="OrthoDB" id="106087at2"/>
<feature type="domain" description="CusB-like beta-barrel" evidence="8">
    <location>
        <begin position="303"/>
        <end position="376"/>
    </location>
</feature>
<dbReference type="Pfam" id="PF25917">
    <property type="entry name" value="BSH_RND"/>
    <property type="match status" value="1"/>
</dbReference>
<evidence type="ECO:0000313" key="10">
    <source>
        <dbReference type="EMBL" id="CDM64239.1"/>
    </source>
</evidence>
<comment type="similarity">
    <text evidence="2">Belongs to the membrane fusion protein (MFP) (TC 8.A.1) family.</text>
</comment>
<sequence>MSERENKAHLTAETVASHEADAEDGARVGSALNPSLKPKANRRRFLLIASTVSLALIAAWFATNRNGEEDQSSNPIVSVRVARAERRSIAAQVAALGTISPHEQAVVSARTSGQIKRMRLLKNAFVRKGDVIAVIDVRDLEAQRAEAAAALEEARLNLRNLSAGSIPQTDVQTERELRDARAELQNARALYERRRALYEQGGIALKELEAAQLALTTAENRLRLAERTAELRARTINPTDRAAAQARVKQAEERLASLNTQISYATVRAPISGIITDQYQFQGEYVAPGSRLVAIADTSSVIVKAQFPDTVADELKVGDAATVQPMDSPGETLTGPVTLVSRSSDPNNRMVEVWITLNNAGGRLRVGSAARVTVTTRRADDTIVVPLSAITFTTGGFDEGIVMVVDQQQIAHEVKVTVGIRTSSLAEIRSGLQGGELVIVEGNYALPDGTKVKIEEERS</sequence>
<evidence type="ECO:0000256" key="2">
    <source>
        <dbReference type="ARBA" id="ARBA00009477"/>
    </source>
</evidence>
<dbReference type="InterPro" id="IPR058627">
    <property type="entry name" value="MdtA-like_C"/>
</dbReference>
<feature type="region of interest" description="Disordered" evidence="5">
    <location>
        <begin position="1"/>
        <end position="34"/>
    </location>
</feature>
<keyword evidence="4" id="KW-0175">Coiled coil</keyword>
<evidence type="ECO:0000256" key="5">
    <source>
        <dbReference type="SAM" id="MobiDB-lite"/>
    </source>
</evidence>
<evidence type="ECO:0000259" key="7">
    <source>
        <dbReference type="Pfam" id="PF25917"/>
    </source>
</evidence>
<evidence type="ECO:0000256" key="1">
    <source>
        <dbReference type="ARBA" id="ARBA00004196"/>
    </source>
</evidence>
<reference evidence="10 11" key="2">
    <citation type="submission" date="2015-01" db="EMBL/GenBank/DDBJ databases">
        <title>Complete genome sequence of Pyrinomonas methylaliphatogenes type strain K22T.</title>
        <authorList>
            <person name="Lee K.C.Y."/>
            <person name="Power J.F."/>
            <person name="Dunfield P.F."/>
            <person name="Morgan X.C."/>
            <person name="Huttenhower C."/>
            <person name="Stott M.B."/>
        </authorList>
    </citation>
    <scope>NUCLEOTIDE SEQUENCE [LARGE SCALE GENOMIC DNA]</scope>
    <source>
        <strain evidence="10 11">K22</strain>
    </source>
</reference>
<feature type="domain" description="Multidrug resistance protein MdtA-like barrel-sandwich hybrid" evidence="7">
    <location>
        <begin position="104"/>
        <end position="295"/>
    </location>
</feature>
<dbReference type="InterPro" id="IPR058625">
    <property type="entry name" value="MdtA-like_BSH"/>
</dbReference>
<dbReference type="Gene3D" id="2.40.50.100">
    <property type="match status" value="2"/>
</dbReference>
<evidence type="ECO:0000313" key="11">
    <source>
        <dbReference type="Proteomes" id="UP000031518"/>
    </source>
</evidence>
<feature type="coiled-coil region" evidence="4">
    <location>
        <begin position="137"/>
        <end position="268"/>
    </location>
</feature>
<reference evidence="10 11" key="1">
    <citation type="submission" date="2013-12" db="EMBL/GenBank/DDBJ databases">
        <authorList>
            <person name="Stott M."/>
        </authorList>
    </citation>
    <scope>NUCLEOTIDE SEQUENCE [LARGE SCALE GENOMIC DNA]</scope>
    <source>
        <strain evidence="10 11">K22</strain>
    </source>
</reference>
<evidence type="ECO:0000256" key="6">
    <source>
        <dbReference type="SAM" id="Phobius"/>
    </source>
</evidence>
<dbReference type="Proteomes" id="UP000031518">
    <property type="component" value="Unassembled WGS sequence"/>
</dbReference>
<protein>
    <submittedName>
        <fullName evidence="10">RND family efflux transporter, MFP subunit</fullName>
    </submittedName>
</protein>
<dbReference type="Gene3D" id="2.40.30.170">
    <property type="match status" value="1"/>
</dbReference>
<evidence type="ECO:0000259" key="9">
    <source>
        <dbReference type="Pfam" id="PF25967"/>
    </source>
</evidence>
<dbReference type="PANTHER" id="PTHR30469">
    <property type="entry name" value="MULTIDRUG RESISTANCE PROTEIN MDTA"/>
    <property type="match status" value="1"/>
</dbReference>
<evidence type="ECO:0000259" key="8">
    <source>
        <dbReference type="Pfam" id="PF25954"/>
    </source>
</evidence>
<feature type="compositionally biased region" description="Basic and acidic residues" evidence="5">
    <location>
        <begin position="1"/>
        <end position="26"/>
    </location>
</feature>
<feature type="domain" description="Multidrug resistance protein MdtA-like C-terminal permuted SH3" evidence="9">
    <location>
        <begin position="382"/>
        <end position="442"/>
    </location>
</feature>
<dbReference type="InterPro" id="IPR006143">
    <property type="entry name" value="RND_pump_MFP"/>
</dbReference>
<keyword evidence="11" id="KW-1185">Reference proteome</keyword>
<dbReference type="GO" id="GO:0015562">
    <property type="term" value="F:efflux transmembrane transporter activity"/>
    <property type="evidence" value="ECO:0007669"/>
    <property type="project" value="TreeGrafter"/>
</dbReference>
<dbReference type="PANTHER" id="PTHR30469:SF15">
    <property type="entry name" value="HLYD FAMILY OF SECRETION PROTEINS"/>
    <property type="match status" value="1"/>
</dbReference>
<keyword evidence="6" id="KW-0472">Membrane</keyword>
<dbReference type="EMBL" id="CBXV010000001">
    <property type="protein sequence ID" value="CDM64239.1"/>
    <property type="molecule type" value="Genomic_DNA"/>
</dbReference>
<dbReference type="Pfam" id="PF25967">
    <property type="entry name" value="RND-MFP_C"/>
    <property type="match status" value="1"/>
</dbReference>